<feature type="compositionally biased region" description="Low complexity" evidence="1">
    <location>
        <begin position="13"/>
        <end position="28"/>
    </location>
</feature>
<comment type="caution">
    <text evidence="3">The sequence shown here is derived from an EMBL/GenBank/DDBJ whole genome shotgun (WGS) entry which is preliminary data.</text>
</comment>
<dbReference type="EMBL" id="CAJOBJ010117390">
    <property type="protein sequence ID" value="CAF4659590.1"/>
    <property type="molecule type" value="Genomic_DNA"/>
</dbReference>
<dbReference type="AlphaFoldDB" id="A0A8S3AFI6"/>
<feature type="region of interest" description="Disordered" evidence="1">
    <location>
        <begin position="1"/>
        <end position="29"/>
    </location>
</feature>
<sequence length="80" mass="8656">LNDNLNGNQCQISPSPSSSSTTKSFSSSHLLMDDTNNSLTSLSSAINSKNSSYQGFIDRCIVEVMRESCSNKLKGWTSFG</sequence>
<protein>
    <submittedName>
        <fullName evidence="3">Uncharacterized protein</fullName>
    </submittedName>
</protein>
<evidence type="ECO:0000313" key="3">
    <source>
        <dbReference type="EMBL" id="CAF4725113.1"/>
    </source>
</evidence>
<dbReference type="Proteomes" id="UP000676336">
    <property type="component" value="Unassembled WGS sequence"/>
</dbReference>
<feature type="compositionally biased region" description="Polar residues" evidence="1">
    <location>
        <begin position="1"/>
        <end position="12"/>
    </location>
</feature>
<proteinExistence type="predicted"/>
<gene>
    <name evidence="2" type="ORF">GIL414_LOCUS41422</name>
    <name evidence="3" type="ORF">SMN809_LOCUS44022</name>
</gene>
<evidence type="ECO:0000313" key="2">
    <source>
        <dbReference type="EMBL" id="CAF4659590.1"/>
    </source>
</evidence>
<accession>A0A8S3AFI6</accession>
<name>A0A8S3AFI6_9BILA</name>
<dbReference type="Proteomes" id="UP000681720">
    <property type="component" value="Unassembled WGS sequence"/>
</dbReference>
<feature type="non-terminal residue" evidence="3">
    <location>
        <position position="1"/>
    </location>
</feature>
<evidence type="ECO:0000256" key="1">
    <source>
        <dbReference type="SAM" id="MobiDB-lite"/>
    </source>
</evidence>
<evidence type="ECO:0000313" key="4">
    <source>
        <dbReference type="Proteomes" id="UP000676336"/>
    </source>
</evidence>
<organism evidence="3 4">
    <name type="scientific">Rotaria magnacalcarata</name>
    <dbReference type="NCBI Taxonomy" id="392030"/>
    <lineage>
        <taxon>Eukaryota</taxon>
        <taxon>Metazoa</taxon>
        <taxon>Spiralia</taxon>
        <taxon>Gnathifera</taxon>
        <taxon>Rotifera</taxon>
        <taxon>Eurotatoria</taxon>
        <taxon>Bdelloidea</taxon>
        <taxon>Philodinida</taxon>
        <taxon>Philodinidae</taxon>
        <taxon>Rotaria</taxon>
    </lineage>
</organism>
<feature type="non-terminal residue" evidence="3">
    <location>
        <position position="80"/>
    </location>
</feature>
<reference evidence="3" key="1">
    <citation type="submission" date="2021-02" db="EMBL/GenBank/DDBJ databases">
        <authorList>
            <person name="Nowell W R."/>
        </authorList>
    </citation>
    <scope>NUCLEOTIDE SEQUENCE</scope>
</reference>
<dbReference type="EMBL" id="CAJOBI010131185">
    <property type="protein sequence ID" value="CAF4725113.1"/>
    <property type="molecule type" value="Genomic_DNA"/>
</dbReference>